<dbReference type="EMBL" id="JACBZI010000001">
    <property type="protein sequence ID" value="NYI09004.1"/>
    <property type="molecule type" value="Genomic_DNA"/>
</dbReference>
<evidence type="ECO:0000313" key="3">
    <source>
        <dbReference type="Proteomes" id="UP000537326"/>
    </source>
</evidence>
<dbReference type="AlphaFoldDB" id="A0A7Y9YDC5"/>
<dbReference type="Proteomes" id="UP000537326">
    <property type="component" value="Unassembled WGS sequence"/>
</dbReference>
<accession>A0A7Y9YDC5</accession>
<comment type="caution">
    <text evidence="2">The sequence shown here is derived from an EMBL/GenBank/DDBJ whole genome shotgun (WGS) entry which is preliminary data.</text>
</comment>
<feature type="transmembrane region" description="Helical" evidence="1">
    <location>
        <begin position="130"/>
        <end position="149"/>
    </location>
</feature>
<sequence length="275" mass="29542">MGVVNDQDRDPLGLERTWSTGKRRFGQALPLFGALAYAVMVTMSYLDLGEDESVTPSRVLAHATGVLLFLAGVVLVSAPRHRGAVGAPVPVDGGVLLPIRETRHAVSFIGGFLMAAFVLLVVAQPGFTPGAVAGAALAGAATMVFYVLPRRATTEMRIRLDPEGLRFHDGNHEVVVRWSEVAGVEARLTVWPGLYIRLRSGRRVAMEGFRHRWTPSALGAVITYYAAHPGARRELTEVGSLDKFRVDAPVTALPAPQAAPSLFALSGDWVEPDRG</sequence>
<organism evidence="2 3">
    <name type="scientific">Nocardioides marinus</name>
    <dbReference type="NCBI Taxonomy" id="374514"/>
    <lineage>
        <taxon>Bacteria</taxon>
        <taxon>Bacillati</taxon>
        <taxon>Actinomycetota</taxon>
        <taxon>Actinomycetes</taxon>
        <taxon>Propionibacteriales</taxon>
        <taxon>Nocardioidaceae</taxon>
        <taxon>Nocardioides</taxon>
    </lineage>
</organism>
<proteinExistence type="predicted"/>
<reference evidence="2 3" key="1">
    <citation type="submission" date="2020-07" db="EMBL/GenBank/DDBJ databases">
        <title>Sequencing the genomes of 1000 actinobacteria strains.</title>
        <authorList>
            <person name="Klenk H.-P."/>
        </authorList>
    </citation>
    <scope>NUCLEOTIDE SEQUENCE [LARGE SCALE GENOMIC DNA]</scope>
    <source>
        <strain evidence="2 3">DSM 18248</strain>
    </source>
</reference>
<keyword evidence="1" id="KW-0812">Transmembrane</keyword>
<evidence type="ECO:0000256" key="1">
    <source>
        <dbReference type="SAM" id="Phobius"/>
    </source>
</evidence>
<feature type="transmembrane region" description="Helical" evidence="1">
    <location>
        <begin position="28"/>
        <end position="46"/>
    </location>
</feature>
<keyword evidence="1" id="KW-0472">Membrane</keyword>
<keyword evidence="1" id="KW-1133">Transmembrane helix</keyword>
<protein>
    <recommendedName>
        <fullName evidence="4">PH domain-containing protein</fullName>
    </recommendedName>
</protein>
<evidence type="ECO:0008006" key="4">
    <source>
        <dbReference type="Google" id="ProtNLM"/>
    </source>
</evidence>
<gene>
    <name evidence="2" type="ORF">BKA05_000519</name>
</gene>
<feature type="transmembrane region" description="Helical" evidence="1">
    <location>
        <begin position="58"/>
        <end position="78"/>
    </location>
</feature>
<dbReference type="RefSeq" id="WP_179530041.1">
    <property type="nucleotide sequence ID" value="NZ_BAAAPP010000002.1"/>
</dbReference>
<keyword evidence="3" id="KW-1185">Reference proteome</keyword>
<feature type="transmembrane region" description="Helical" evidence="1">
    <location>
        <begin position="105"/>
        <end position="124"/>
    </location>
</feature>
<evidence type="ECO:0000313" key="2">
    <source>
        <dbReference type="EMBL" id="NYI09004.1"/>
    </source>
</evidence>
<name>A0A7Y9YDC5_9ACTN</name>